<dbReference type="Gene3D" id="3.30.470.20">
    <property type="entry name" value="ATP-grasp fold, B domain"/>
    <property type="match status" value="1"/>
</dbReference>
<comment type="similarity">
    <text evidence="1">Belongs to the tubulin--tyrosine ligase family.</text>
</comment>
<dbReference type="PANTHER" id="PTHR46088:SF1">
    <property type="entry name" value="TUBULIN--TYROSINE LIGASE-LIKE PROTEIN 12"/>
    <property type="match status" value="1"/>
</dbReference>
<dbReference type="Pfam" id="PF03133">
    <property type="entry name" value="TTL"/>
    <property type="match status" value="1"/>
</dbReference>
<evidence type="ECO:0000259" key="2">
    <source>
        <dbReference type="Pfam" id="PF25556"/>
    </source>
</evidence>
<comment type="caution">
    <text evidence="3">The sequence shown here is derived from an EMBL/GenBank/DDBJ whole genome shotgun (WGS) entry which is preliminary data.</text>
</comment>
<dbReference type="Pfam" id="PF25556">
    <property type="entry name" value="SET_TTL"/>
    <property type="match status" value="2"/>
</dbReference>
<dbReference type="PROSITE" id="PS51221">
    <property type="entry name" value="TTL"/>
    <property type="match status" value="1"/>
</dbReference>
<reference evidence="3 4" key="1">
    <citation type="submission" date="2024-10" db="EMBL/GenBank/DDBJ databases">
        <authorList>
            <person name="Kim D."/>
        </authorList>
    </citation>
    <scope>NUCLEOTIDE SEQUENCE [LARGE SCALE GENOMIC DNA]</scope>
    <source>
        <strain evidence="3">Taebaek</strain>
    </source>
</reference>
<dbReference type="PANTHER" id="PTHR46088">
    <property type="entry name" value="TUBULIN--TYROSINE LIGASE-LIKE PROTEIN 12"/>
    <property type="match status" value="1"/>
</dbReference>
<dbReference type="InterPro" id="IPR057954">
    <property type="entry name" value="SET_TTL12"/>
</dbReference>
<dbReference type="AlphaFoldDB" id="A0ABD2JZF4"/>
<accession>A0ABD2JZF4</accession>
<protein>
    <recommendedName>
        <fullName evidence="2">Tubulin--tyrosine ligase-like protein 12 SET-like domain-containing protein</fullName>
    </recommendedName>
</protein>
<sequence length="695" mass="80624">MIRHLNYEQFLQVHEPQLLASGLPELFWKSLYKKISNQIFDAGKYFEVIIEESEPNEAISSQVKAMSELKMDDPENVFLIDHAWTFRPNTARFALQQVDGLRKRLLDMFNIKAWDANKECLKDPFTDDSADKQQKCADAVATHSADCEHSEVASPCGQNVEEIWEKHCEMDDLIIDEMWKYAMTYSIRMLNSEMDEHQIPVWYVMDEFGVRIGHSLQPNVKMAPFLDLSENMAYSLLFPVQNISEGDTVTRNYVDTQLLKTHPDWLDVLLHPWQPFPNFAALPICHIPKTDEYFMSGRLLDLIPSGDQSPTVNFQKSVDDPDILVCASDLQLLGHLRRFRVEETNDPMKAHIIWRRDHFNDFRSLAYQNPGALINQFPFESVLTVKDLFAAAVQSFVENCQDVYLDQQLVDELSLRWSPEWFPLTFNLHIELPQFVAYFQRRAAKNLDNCWIVKPWNLARAMDTHVTRNLNAIIRLAESGPKIVSKYITNPLLFRRLDNGNLVKFDLRYIVFARQLSEPIDIVLFNNFWVRFAINEYNLQNLDDHFAHLTVHQYGDKKDNVYQLRCDEFVAQLCKQYPKLNWKIVQGKINAVIAEVFKVVTKNSPPRGLAPNRQSRAMYGLDLMLYLDDGAETSSSPPPPAEELCAEDVKVAFIEANFMPDCERACRYYEDFADVAFETLFFGKTDEQKVTKLSF</sequence>
<feature type="domain" description="Tubulin--tyrosine ligase-like protein 12 SET-like" evidence="2">
    <location>
        <begin position="63"/>
        <end position="112"/>
    </location>
</feature>
<evidence type="ECO:0000313" key="4">
    <source>
        <dbReference type="Proteomes" id="UP001620645"/>
    </source>
</evidence>
<proteinExistence type="inferred from homology"/>
<organism evidence="3 4">
    <name type="scientific">Heterodera schachtii</name>
    <name type="common">Sugarbeet cyst nematode worm</name>
    <name type="synonym">Tylenchus schachtii</name>
    <dbReference type="NCBI Taxonomy" id="97005"/>
    <lineage>
        <taxon>Eukaryota</taxon>
        <taxon>Metazoa</taxon>
        <taxon>Ecdysozoa</taxon>
        <taxon>Nematoda</taxon>
        <taxon>Chromadorea</taxon>
        <taxon>Rhabditida</taxon>
        <taxon>Tylenchina</taxon>
        <taxon>Tylenchomorpha</taxon>
        <taxon>Tylenchoidea</taxon>
        <taxon>Heteroderidae</taxon>
        <taxon>Heteroderinae</taxon>
        <taxon>Heterodera</taxon>
    </lineage>
</organism>
<dbReference type="GO" id="GO:0019098">
    <property type="term" value="P:reproductive behavior"/>
    <property type="evidence" value="ECO:0007669"/>
    <property type="project" value="UniProtKB-ARBA"/>
</dbReference>
<name>A0ABD2JZF4_HETSC</name>
<dbReference type="InterPro" id="IPR004344">
    <property type="entry name" value="TTL/TTLL_fam"/>
</dbReference>
<feature type="domain" description="Tubulin--tyrosine ligase-like protein 12 SET-like" evidence="2">
    <location>
        <begin position="170"/>
        <end position="274"/>
    </location>
</feature>
<dbReference type="Proteomes" id="UP001620645">
    <property type="component" value="Unassembled WGS sequence"/>
</dbReference>
<dbReference type="EMBL" id="JBICCN010000078">
    <property type="protein sequence ID" value="KAL3096022.1"/>
    <property type="molecule type" value="Genomic_DNA"/>
</dbReference>
<keyword evidence="4" id="KW-1185">Reference proteome</keyword>
<dbReference type="InterPro" id="IPR027749">
    <property type="entry name" value="TTLL12"/>
</dbReference>
<evidence type="ECO:0000313" key="3">
    <source>
        <dbReference type="EMBL" id="KAL3096022.1"/>
    </source>
</evidence>
<evidence type="ECO:0000256" key="1">
    <source>
        <dbReference type="ARBA" id="ARBA00006820"/>
    </source>
</evidence>
<gene>
    <name evidence="3" type="ORF">niasHS_005781</name>
</gene>